<accession>A0A6A6JGL8</accession>
<evidence type="ECO:0000313" key="7">
    <source>
        <dbReference type="EMBL" id="KAF2275790.1"/>
    </source>
</evidence>
<dbReference type="Proteomes" id="UP000800097">
    <property type="component" value="Unassembled WGS sequence"/>
</dbReference>
<dbReference type="Pfam" id="PF13639">
    <property type="entry name" value="zf-RING_2"/>
    <property type="match status" value="1"/>
</dbReference>
<evidence type="ECO:0000313" key="8">
    <source>
        <dbReference type="Proteomes" id="UP000800097"/>
    </source>
</evidence>
<organism evidence="7 8">
    <name type="scientific">Westerdykella ornata</name>
    <dbReference type="NCBI Taxonomy" id="318751"/>
    <lineage>
        <taxon>Eukaryota</taxon>
        <taxon>Fungi</taxon>
        <taxon>Dikarya</taxon>
        <taxon>Ascomycota</taxon>
        <taxon>Pezizomycotina</taxon>
        <taxon>Dothideomycetes</taxon>
        <taxon>Pleosporomycetidae</taxon>
        <taxon>Pleosporales</taxon>
        <taxon>Sporormiaceae</taxon>
        <taxon>Westerdykella</taxon>
    </lineage>
</organism>
<dbReference type="OrthoDB" id="8062037at2759"/>
<evidence type="ECO:0000256" key="2">
    <source>
        <dbReference type="ARBA" id="ARBA00022771"/>
    </source>
</evidence>
<protein>
    <recommendedName>
        <fullName evidence="6">RING-type domain-containing protein</fullName>
    </recommendedName>
</protein>
<dbReference type="PANTHER" id="PTHR45969">
    <property type="entry name" value="RING ZINC FINGER PROTEIN-RELATED"/>
    <property type="match status" value="1"/>
</dbReference>
<feature type="domain" description="RING-type" evidence="6">
    <location>
        <begin position="30"/>
        <end position="78"/>
    </location>
</feature>
<keyword evidence="3" id="KW-0862">Zinc</keyword>
<dbReference type="EMBL" id="ML986495">
    <property type="protein sequence ID" value="KAF2275790.1"/>
    <property type="molecule type" value="Genomic_DNA"/>
</dbReference>
<dbReference type="GO" id="GO:0008270">
    <property type="term" value="F:zinc ion binding"/>
    <property type="evidence" value="ECO:0007669"/>
    <property type="project" value="UniProtKB-KW"/>
</dbReference>
<keyword evidence="8" id="KW-1185">Reference proteome</keyword>
<name>A0A6A6JGL8_WESOR</name>
<proteinExistence type="predicted"/>
<evidence type="ECO:0000256" key="1">
    <source>
        <dbReference type="ARBA" id="ARBA00022723"/>
    </source>
</evidence>
<dbReference type="GO" id="GO:0016567">
    <property type="term" value="P:protein ubiquitination"/>
    <property type="evidence" value="ECO:0007669"/>
    <property type="project" value="TreeGrafter"/>
</dbReference>
<gene>
    <name evidence="7" type="ORF">EI97DRAFT_458805</name>
</gene>
<reference evidence="7" key="1">
    <citation type="journal article" date="2020" name="Stud. Mycol.">
        <title>101 Dothideomycetes genomes: a test case for predicting lifestyles and emergence of pathogens.</title>
        <authorList>
            <person name="Haridas S."/>
            <person name="Albert R."/>
            <person name="Binder M."/>
            <person name="Bloem J."/>
            <person name="Labutti K."/>
            <person name="Salamov A."/>
            <person name="Andreopoulos B."/>
            <person name="Baker S."/>
            <person name="Barry K."/>
            <person name="Bills G."/>
            <person name="Bluhm B."/>
            <person name="Cannon C."/>
            <person name="Castanera R."/>
            <person name="Culley D."/>
            <person name="Daum C."/>
            <person name="Ezra D."/>
            <person name="Gonzalez J."/>
            <person name="Henrissat B."/>
            <person name="Kuo A."/>
            <person name="Liang C."/>
            <person name="Lipzen A."/>
            <person name="Lutzoni F."/>
            <person name="Magnuson J."/>
            <person name="Mondo S."/>
            <person name="Nolan M."/>
            <person name="Ohm R."/>
            <person name="Pangilinan J."/>
            <person name="Park H.-J."/>
            <person name="Ramirez L."/>
            <person name="Alfaro M."/>
            <person name="Sun H."/>
            <person name="Tritt A."/>
            <person name="Yoshinaga Y."/>
            <person name="Zwiers L.-H."/>
            <person name="Turgeon B."/>
            <person name="Goodwin S."/>
            <person name="Spatafora J."/>
            <person name="Crous P."/>
            <person name="Grigoriev I."/>
        </authorList>
    </citation>
    <scope>NUCLEOTIDE SEQUENCE</scope>
    <source>
        <strain evidence="7">CBS 379.55</strain>
    </source>
</reference>
<dbReference type="RefSeq" id="XP_033653329.1">
    <property type="nucleotide sequence ID" value="XM_033800941.1"/>
</dbReference>
<dbReference type="Gene3D" id="3.30.40.10">
    <property type="entry name" value="Zinc/RING finger domain, C3HC4 (zinc finger)"/>
    <property type="match status" value="1"/>
</dbReference>
<sequence>MDAPYYRDVEHLFSEGVTNHLSPPGDETCCPLCQETYASDESELIVITKSCVRPHAFHAKCLLTWLRVHHNNTCPTCRNQLYGTQIRGESTHPLRPIVDAMISAQGLDVAMGLPPPYTQHLPIARVAAAFRAGADACDRLFEEHTRRMDAMMQANTNVQSARVARVIAQEKVKSIRQRNPHAAAHLRAAEEELQMYTEIQDKFQDDYEKAVEETERVLAELCAAREHYEDARDEFIRLRDEEYYGELYH</sequence>
<evidence type="ECO:0000256" key="3">
    <source>
        <dbReference type="ARBA" id="ARBA00022833"/>
    </source>
</evidence>
<dbReference type="PROSITE" id="PS50089">
    <property type="entry name" value="ZF_RING_2"/>
    <property type="match status" value="1"/>
</dbReference>
<evidence type="ECO:0000256" key="5">
    <source>
        <dbReference type="SAM" id="Coils"/>
    </source>
</evidence>
<dbReference type="SUPFAM" id="SSF57850">
    <property type="entry name" value="RING/U-box"/>
    <property type="match status" value="1"/>
</dbReference>
<evidence type="ECO:0000259" key="6">
    <source>
        <dbReference type="PROSITE" id="PS50089"/>
    </source>
</evidence>
<dbReference type="InterPro" id="IPR001841">
    <property type="entry name" value="Znf_RING"/>
</dbReference>
<keyword evidence="2 4" id="KW-0863">Zinc-finger</keyword>
<dbReference type="InterPro" id="IPR013083">
    <property type="entry name" value="Znf_RING/FYVE/PHD"/>
</dbReference>
<dbReference type="GeneID" id="54554116"/>
<dbReference type="GO" id="GO:0061630">
    <property type="term" value="F:ubiquitin protein ligase activity"/>
    <property type="evidence" value="ECO:0007669"/>
    <property type="project" value="TreeGrafter"/>
</dbReference>
<keyword evidence="5" id="KW-0175">Coiled coil</keyword>
<keyword evidence="1" id="KW-0479">Metal-binding</keyword>
<evidence type="ECO:0000256" key="4">
    <source>
        <dbReference type="PROSITE-ProRule" id="PRU00175"/>
    </source>
</evidence>
<feature type="coiled-coil region" evidence="5">
    <location>
        <begin position="186"/>
        <end position="231"/>
    </location>
</feature>
<dbReference type="PANTHER" id="PTHR45969:SF69">
    <property type="entry name" value="FINGER DOMAIN PROTEIN, PUTATIVE (AFU_ORTHOLOGUE AFUA_3G12190)-RELATED"/>
    <property type="match status" value="1"/>
</dbReference>
<dbReference type="AlphaFoldDB" id="A0A6A6JGL8"/>